<evidence type="ECO:0000313" key="3">
    <source>
        <dbReference type="Proteomes" id="UP001229421"/>
    </source>
</evidence>
<feature type="compositionally biased region" description="Polar residues" evidence="1">
    <location>
        <begin position="86"/>
        <end position="99"/>
    </location>
</feature>
<feature type="compositionally biased region" description="Polar residues" evidence="1">
    <location>
        <begin position="1"/>
        <end position="16"/>
    </location>
</feature>
<dbReference type="AlphaFoldDB" id="A0AAD8NU02"/>
<proteinExistence type="predicted"/>
<dbReference type="PANTHER" id="PTHR33416:SF18">
    <property type="entry name" value="NUCLEOPORIN-LIKE PROTEIN"/>
    <property type="match status" value="1"/>
</dbReference>
<sequence length="755" mass="82620">MLQEFNQRSYRSQLNKHYNPRESEANNQKPKSNFGGRKYAERAMEIDKPSSSSSSPPYSTGAGGKFRKPPVSRKRPSTPYDRPSLSAANNKSNEPQSDGDSWLSKLVVNPARRLIVSGATRMLPSFFSRSEPSSADQFEYDSSGDRDNEDVEATVDALGDAKHTLELGVPSSSRDAGPSNERDNLKGSLEHADVQQGQPVADFDQIENVLKGKQFSRDESNRLMEILKSRLVDDSNVEGEKTAAIASVIPQGQDKMNELDCEIPSLGKQYDVETPMPRLLSNIHDEVAASPIDIAKAYMGGRASESAFNTHSNISTNTREQKHTNLFPSKSHFLTPSTKASTCWPGAMVQDHRAYLTPQIQRSRYGLHNFPRTPYSRTKPKLNQLQGDRSSNISLTTFQQSYTPNPRQMKTSSDVMDGGYGSVGPIRGIRNKLVSEPYSEGPRSFSSAHIASSSNASRSFVPVFQKNPIIPAISNVHKADKYKQAYKNNTISTGPSNETVKKILDQLDRHKPTPKEKAAELKLPTEWKRSPSESSSSIMPVLASVTGPNLSDNRCFLKGTDDGISFKDPKKASNAATRAFTSVNDASAGPSSGFTNMGFASEKSTVTNIREKEKSQPWSFDNEINGQDLPRKRPSQPILNPISFKRPDPQQVMSSDNNCGFTFSFSANTSSASEPPTPSIMPSVPPTAASQSKKLPVMPTYSFGTKKSGEQVVFSFPSTSSDLVDDDASDPKFDFGSDRKGVSFGSIGSDAIVIS</sequence>
<feature type="compositionally biased region" description="Polar residues" evidence="1">
    <location>
        <begin position="616"/>
        <end position="625"/>
    </location>
</feature>
<feature type="compositionally biased region" description="Polar residues" evidence="1">
    <location>
        <begin position="127"/>
        <end position="136"/>
    </location>
</feature>
<dbReference type="EMBL" id="JAUHHV010000006">
    <property type="protein sequence ID" value="KAK1420977.1"/>
    <property type="molecule type" value="Genomic_DNA"/>
</dbReference>
<gene>
    <name evidence="2" type="ORF">QVD17_22987</name>
</gene>
<protein>
    <submittedName>
        <fullName evidence="2">Uncharacterized protein</fullName>
    </submittedName>
</protein>
<feature type="region of interest" description="Disordered" evidence="1">
    <location>
        <begin position="668"/>
        <end position="692"/>
    </location>
</feature>
<reference evidence="2" key="1">
    <citation type="journal article" date="2023" name="bioRxiv">
        <title>Improved chromosome-level genome assembly for marigold (Tagetes erecta).</title>
        <authorList>
            <person name="Jiang F."/>
            <person name="Yuan L."/>
            <person name="Wang S."/>
            <person name="Wang H."/>
            <person name="Xu D."/>
            <person name="Wang A."/>
            <person name="Fan W."/>
        </authorList>
    </citation>
    <scope>NUCLEOTIDE SEQUENCE</scope>
    <source>
        <strain evidence="2">WSJ</strain>
        <tissue evidence="2">Leaf</tissue>
    </source>
</reference>
<feature type="compositionally biased region" description="Basic residues" evidence="1">
    <location>
        <begin position="65"/>
        <end position="76"/>
    </location>
</feature>
<feature type="region of interest" description="Disordered" evidence="1">
    <location>
        <begin position="1"/>
        <end position="103"/>
    </location>
</feature>
<feature type="region of interest" description="Disordered" evidence="1">
    <location>
        <begin position="126"/>
        <end position="148"/>
    </location>
</feature>
<dbReference type="GO" id="GO:0071763">
    <property type="term" value="P:nuclear membrane organization"/>
    <property type="evidence" value="ECO:0007669"/>
    <property type="project" value="TreeGrafter"/>
</dbReference>
<feature type="region of interest" description="Disordered" evidence="1">
    <location>
        <begin position="367"/>
        <end position="387"/>
    </location>
</feature>
<evidence type="ECO:0000256" key="1">
    <source>
        <dbReference type="SAM" id="MobiDB-lite"/>
    </source>
</evidence>
<organism evidence="2 3">
    <name type="scientific">Tagetes erecta</name>
    <name type="common">African marigold</name>
    <dbReference type="NCBI Taxonomy" id="13708"/>
    <lineage>
        <taxon>Eukaryota</taxon>
        <taxon>Viridiplantae</taxon>
        <taxon>Streptophyta</taxon>
        <taxon>Embryophyta</taxon>
        <taxon>Tracheophyta</taxon>
        <taxon>Spermatophyta</taxon>
        <taxon>Magnoliopsida</taxon>
        <taxon>eudicotyledons</taxon>
        <taxon>Gunneridae</taxon>
        <taxon>Pentapetalae</taxon>
        <taxon>asterids</taxon>
        <taxon>campanulids</taxon>
        <taxon>Asterales</taxon>
        <taxon>Asteraceae</taxon>
        <taxon>Asteroideae</taxon>
        <taxon>Heliantheae alliance</taxon>
        <taxon>Tageteae</taxon>
        <taxon>Tagetes</taxon>
    </lineage>
</organism>
<accession>A0AAD8NU02</accession>
<dbReference type="PANTHER" id="PTHR33416">
    <property type="entry name" value="NUCLEAR PORE COMPLEX PROTEIN NUP1"/>
    <property type="match status" value="1"/>
</dbReference>
<feature type="region of interest" description="Disordered" evidence="1">
    <location>
        <begin position="166"/>
        <end position="185"/>
    </location>
</feature>
<evidence type="ECO:0000313" key="2">
    <source>
        <dbReference type="EMBL" id="KAK1420977.1"/>
    </source>
</evidence>
<feature type="region of interest" description="Disordered" evidence="1">
    <location>
        <begin position="611"/>
        <end position="651"/>
    </location>
</feature>
<dbReference type="GO" id="GO:0005635">
    <property type="term" value="C:nuclear envelope"/>
    <property type="evidence" value="ECO:0007669"/>
    <property type="project" value="TreeGrafter"/>
</dbReference>
<dbReference type="Proteomes" id="UP001229421">
    <property type="component" value="Unassembled WGS sequence"/>
</dbReference>
<name>A0AAD8NU02_TARER</name>
<keyword evidence="3" id="KW-1185">Reference proteome</keyword>
<feature type="compositionally biased region" description="Low complexity" evidence="1">
    <location>
        <begin position="49"/>
        <end position="59"/>
    </location>
</feature>
<feature type="compositionally biased region" description="Pro residues" evidence="1">
    <location>
        <begin position="675"/>
        <end position="685"/>
    </location>
</feature>
<feature type="compositionally biased region" description="Basic and acidic residues" evidence="1">
    <location>
        <begin position="38"/>
        <end position="48"/>
    </location>
</feature>
<comment type="caution">
    <text evidence="2">The sequence shown here is derived from an EMBL/GenBank/DDBJ whole genome shotgun (WGS) entry which is preliminary data.</text>
</comment>